<evidence type="ECO:0000313" key="1">
    <source>
        <dbReference type="EMBL" id="JAD84712.1"/>
    </source>
</evidence>
<proteinExistence type="predicted"/>
<organism evidence="1">
    <name type="scientific">Arundo donax</name>
    <name type="common">Giant reed</name>
    <name type="synonym">Donax arundinaceus</name>
    <dbReference type="NCBI Taxonomy" id="35708"/>
    <lineage>
        <taxon>Eukaryota</taxon>
        <taxon>Viridiplantae</taxon>
        <taxon>Streptophyta</taxon>
        <taxon>Embryophyta</taxon>
        <taxon>Tracheophyta</taxon>
        <taxon>Spermatophyta</taxon>
        <taxon>Magnoliopsida</taxon>
        <taxon>Liliopsida</taxon>
        <taxon>Poales</taxon>
        <taxon>Poaceae</taxon>
        <taxon>PACMAD clade</taxon>
        <taxon>Arundinoideae</taxon>
        <taxon>Arundineae</taxon>
        <taxon>Arundo</taxon>
    </lineage>
</organism>
<dbReference type="EMBL" id="GBRH01213183">
    <property type="protein sequence ID" value="JAD84712.1"/>
    <property type="molecule type" value="Transcribed_RNA"/>
</dbReference>
<accession>A0A0A9DLR5</accession>
<name>A0A0A9DLR5_ARUDO</name>
<dbReference type="AlphaFoldDB" id="A0A0A9DLR5"/>
<reference evidence="1" key="2">
    <citation type="journal article" date="2015" name="Data Brief">
        <title>Shoot transcriptome of the giant reed, Arundo donax.</title>
        <authorList>
            <person name="Barrero R.A."/>
            <person name="Guerrero F.D."/>
            <person name="Moolhuijzen P."/>
            <person name="Goolsby J.A."/>
            <person name="Tidwell J."/>
            <person name="Bellgard S.E."/>
            <person name="Bellgard M.I."/>
        </authorList>
    </citation>
    <scope>NUCLEOTIDE SEQUENCE</scope>
    <source>
        <tissue evidence="1">Shoot tissue taken approximately 20 cm above the soil surface</tissue>
    </source>
</reference>
<sequence length="73" mass="8711">MFIRHFSRFSCATFLVEKWFQKQGNLRFCRKNTAFHQGNGIRRNQFWCSIFDNVTLVLGVRILLSILETEIIN</sequence>
<protein>
    <submittedName>
        <fullName evidence="1">Protoporphyrinogen IX oxidase</fullName>
    </submittedName>
</protein>
<reference evidence="1" key="1">
    <citation type="submission" date="2014-09" db="EMBL/GenBank/DDBJ databases">
        <authorList>
            <person name="Magalhaes I.L.F."/>
            <person name="Oliveira U."/>
            <person name="Santos F.R."/>
            <person name="Vidigal T.H.D.A."/>
            <person name="Brescovit A.D."/>
            <person name="Santos A.J."/>
        </authorList>
    </citation>
    <scope>NUCLEOTIDE SEQUENCE</scope>
    <source>
        <tissue evidence="1">Shoot tissue taken approximately 20 cm above the soil surface</tissue>
    </source>
</reference>